<evidence type="ECO:0000313" key="9">
    <source>
        <dbReference type="EMBL" id="KXN72378.1"/>
    </source>
</evidence>
<comment type="subcellular location">
    <subcellularLocation>
        <location evidence="1">Preautophagosomal structure</location>
    </subcellularLocation>
</comment>
<evidence type="ECO:0000259" key="8">
    <source>
        <dbReference type="Pfam" id="PF18388"/>
    </source>
</evidence>
<dbReference type="InterPro" id="IPR040666">
    <property type="entry name" value="Atg29_N"/>
</dbReference>
<dbReference type="GO" id="GO:0015031">
    <property type="term" value="P:protein transport"/>
    <property type="evidence" value="ECO:0007669"/>
    <property type="project" value="UniProtKB-KW"/>
</dbReference>
<feature type="compositionally biased region" description="Low complexity" evidence="7">
    <location>
        <begin position="227"/>
        <end position="246"/>
    </location>
</feature>
<feature type="region of interest" description="Disordered" evidence="7">
    <location>
        <begin position="1"/>
        <end position="23"/>
    </location>
</feature>
<dbReference type="STRING" id="796925.A0A137PBJ2"/>
<dbReference type="Pfam" id="PF18388">
    <property type="entry name" value="ATG29_N"/>
    <property type="match status" value="1"/>
</dbReference>
<dbReference type="OrthoDB" id="21072at2759"/>
<evidence type="ECO:0000256" key="7">
    <source>
        <dbReference type="SAM" id="MobiDB-lite"/>
    </source>
</evidence>
<reference evidence="9 10" key="1">
    <citation type="journal article" date="2015" name="Genome Biol. Evol.">
        <title>Phylogenomic analyses indicate that early fungi evolved digesting cell walls of algal ancestors of land plants.</title>
        <authorList>
            <person name="Chang Y."/>
            <person name="Wang S."/>
            <person name="Sekimoto S."/>
            <person name="Aerts A.L."/>
            <person name="Choi C."/>
            <person name="Clum A."/>
            <person name="LaButti K.M."/>
            <person name="Lindquist E.A."/>
            <person name="Yee Ngan C."/>
            <person name="Ohm R.A."/>
            <person name="Salamov A.A."/>
            <person name="Grigoriev I.V."/>
            <person name="Spatafora J.W."/>
            <person name="Berbee M.L."/>
        </authorList>
    </citation>
    <scope>NUCLEOTIDE SEQUENCE [LARGE SCALE GENOMIC DNA]</scope>
    <source>
        <strain evidence="9 10">NRRL 28638</strain>
    </source>
</reference>
<feature type="domain" description="Atg29 N-terminal" evidence="8">
    <location>
        <begin position="32"/>
        <end position="83"/>
    </location>
</feature>
<evidence type="ECO:0000256" key="2">
    <source>
        <dbReference type="ARBA" id="ARBA00010082"/>
    </source>
</evidence>
<proteinExistence type="inferred from homology"/>
<evidence type="ECO:0000256" key="1">
    <source>
        <dbReference type="ARBA" id="ARBA00004329"/>
    </source>
</evidence>
<evidence type="ECO:0000256" key="4">
    <source>
        <dbReference type="ARBA" id="ARBA00022448"/>
    </source>
</evidence>
<dbReference type="AlphaFoldDB" id="A0A137PBJ2"/>
<feature type="region of interest" description="Disordered" evidence="7">
    <location>
        <begin position="227"/>
        <end position="265"/>
    </location>
</feature>
<name>A0A137PBJ2_CONC2</name>
<feature type="compositionally biased region" description="Polar residues" evidence="7">
    <location>
        <begin position="1"/>
        <end position="11"/>
    </location>
</feature>
<organism evidence="9 10">
    <name type="scientific">Conidiobolus coronatus (strain ATCC 28846 / CBS 209.66 / NRRL 28638)</name>
    <name type="common">Delacroixia coronata</name>
    <dbReference type="NCBI Taxonomy" id="796925"/>
    <lineage>
        <taxon>Eukaryota</taxon>
        <taxon>Fungi</taxon>
        <taxon>Fungi incertae sedis</taxon>
        <taxon>Zoopagomycota</taxon>
        <taxon>Entomophthoromycotina</taxon>
        <taxon>Entomophthoromycetes</taxon>
        <taxon>Entomophthorales</taxon>
        <taxon>Ancylistaceae</taxon>
        <taxon>Conidiobolus</taxon>
    </lineage>
</organism>
<keyword evidence="5" id="KW-0653">Protein transport</keyword>
<dbReference type="GO" id="GO:0000045">
    <property type="term" value="P:autophagosome assembly"/>
    <property type="evidence" value="ECO:0007669"/>
    <property type="project" value="InterPro"/>
</dbReference>
<dbReference type="Gene3D" id="1.10.10.2570">
    <property type="match status" value="1"/>
</dbReference>
<dbReference type="InterPro" id="IPR039362">
    <property type="entry name" value="ATG29_sf"/>
</dbReference>
<evidence type="ECO:0000256" key="6">
    <source>
        <dbReference type="ARBA" id="ARBA00023006"/>
    </source>
</evidence>
<gene>
    <name evidence="9" type="ORF">CONCODRAFT_16218</name>
</gene>
<feature type="compositionally biased region" description="Low complexity" evidence="7">
    <location>
        <begin position="12"/>
        <end position="23"/>
    </location>
</feature>
<dbReference type="GO" id="GO:0000407">
    <property type="term" value="C:phagophore assembly site"/>
    <property type="evidence" value="ECO:0007669"/>
    <property type="project" value="UniProtKB-SubCell"/>
</dbReference>
<sequence>MSDNTNSSNKPSNIGSSFRNNNNSNSKESPLFVIVRLPIKRPQNFVDPPCTLWNETKEQLLWEYLNRNKGRNIDWNYLSQELQIPVPYLIKFSSFLYEVQLLKLRNQTWTVPEDIDFDRDNITDSVEIRESEEERGETTEEEREVLNNLNMLQTKMLEEPYLTTETTRSTPFVTPLTELPSLSRDFLGLQLNEKLEKFGFNNQESNFDKNENDKFRFGHSLQDLNTIRQTNSNDNNNNNQANANNNNEEEIDSNSIGSPYSDLSDESVTQSQLEDAFLSKFNKYSIFRKSHFY</sequence>
<dbReference type="PANTHER" id="PTHR40012">
    <property type="entry name" value="AUTOPHAGY-RELATED PROTEIN 29"/>
    <property type="match status" value="1"/>
</dbReference>
<evidence type="ECO:0000256" key="5">
    <source>
        <dbReference type="ARBA" id="ARBA00022927"/>
    </source>
</evidence>
<accession>A0A137PBJ2</accession>
<dbReference type="InterPro" id="IPR039113">
    <property type="entry name" value="ATG29"/>
</dbReference>
<dbReference type="EMBL" id="KQ964454">
    <property type="protein sequence ID" value="KXN72378.1"/>
    <property type="molecule type" value="Genomic_DNA"/>
</dbReference>
<keyword evidence="10" id="KW-1185">Reference proteome</keyword>
<dbReference type="Proteomes" id="UP000070444">
    <property type="component" value="Unassembled WGS sequence"/>
</dbReference>
<comment type="similarity">
    <text evidence="2">Belongs to the ATG29 family.</text>
</comment>
<evidence type="ECO:0000256" key="3">
    <source>
        <dbReference type="ARBA" id="ARBA00013784"/>
    </source>
</evidence>
<dbReference type="PANTHER" id="PTHR40012:SF1">
    <property type="entry name" value="AUTOPHAGY-RELATED PROTEIN 29"/>
    <property type="match status" value="1"/>
</dbReference>
<keyword evidence="6" id="KW-0072">Autophagy</keyword>
<keyword evidence="4" id="KW-0813">Transport</keyword>
<protein>
    <recommendedName>
        <fullName evidence="3">Autophagy-related protein 29</fullName>
    </recommendedName>
</protein>
<evidence type="ECO:0000313" key="10">
    <source>
        <dbReference type="Proteomes" id="UP000070444"/>
    </source>
</evidence>